<accession>A0A6J4NGT3</accession>
<evidence type="ECO:0000256" key="1">
    <source>
        <dbReference type="PROSITE-ProRule" id="PRU01240"/>
    </source>
</evidence>
<gene>
    <name evidence="3" type="ORF">AVDCRST_MAG22-252</name>
</gene>
<dbReference type="Pfam" id="PF00082">
    <property type="entry name" value="Peptidase_S8"/>
    <property type="match status" value="1"/>
</dbReference>
<comment type="similarity">
    <text evidence="1">Belongs to the peptidase S8 family.</text>
</comment>
<protein>
    <recommendedName>
        <fullName evidence="2">Peptidase S8/S53 domain-containing protein</fullName>
    </recommendedName>
</protein>
<name>A0A6J4NGT3_9ACTN</name>
<sequence length="51" mass="5233">MGNNGIGVVGINWDAQVTSLRFLGAQGGYVSDAVEAVNYAVAEGMDISNNS</sequence>
<proteinExistence type="inferred from homology"/>
<feature type="domain" description="Peptidase S8/S53" evidence="2">
    <location>
        <begin position="2"/>
        <end position="51"/>
    </location>
</feature>
<evidence type="ECO:0000259" key="2">
    <source>
        <dbReference type="Pfam" id="PF00082"/>
    </source>
</evidence>
<dbReference type="AlphaFoldDB" id="A0A6J4NGT3"/>
<evidence type="ECO:0000313" key="3">
    <source>
        <dbReference type="EMBL" id="CAA9385733.1"/>
    </source>
</evidence>
<dbReference type="Gene3D" id="3.40.50.200">
    <property type="entry name" value="Peptidase S8/S53 domain"/>
    <property type="match status" value="1"/>
</dbReference>
<dbReference type="InterPro" id="IPR036852">
    <property type="entry name" value="Peptidase_S8/S53_dom_sf"/>
</dbReference>
<comment type="caution">
    <text evidence="1">Lacks conserved residue(s) required for the propagation of feature annotation.</text>
</comment>
<dbReference type="InterPro" id="IPR000209">
    <property type="entry name" value="Peptidase_S8/S53_dom"/>
</dbReference>
<dbReference type="PROSITE" id="PS51892">
    <property type="entry name" value="SUBTILASE"/>
    <property type="match status" value="1"/>
</dbReference>
<dbReference type="GO" id="GO:0006508">
    <property type="term" value="P:proteolysis"/>
    <property type="evidence" value="ECO:0007669"/>
    <property type="project" value="InterPro"/>
</dbReference>
<reference evidence="3" key="1">
    <citation type="submission" date="2020-02" db="EMBL/GenBank/DDBJ databases">
        <authorList>
            <person name="Meier V. D."/>
        </authorList>
    </citation>
    <scope>NUCLEOTIDE SEQUENCE</scope>
    <source>
        <strain evidence="3">AVDCRST_MAG22</strain>
    </source>
</reference>
<dbReference type="GO" id="GO:0004252">
    <property type="term" value="F:serine-type endopeptidase activity"/>
    <property type="evidence" value="ECO:0007669"/>
    <property type="project" value="InterPro"/>
</dbReference>
<dbReference type="EMBL" id="CADCUV010000013">
    <property type="protein sequence ID" value="CAA9385733.1"/>
    <property type="molecule type" value="Genomic_DNA"/>
</dbReference>
<dbReference type="SUPFAM" id="SSF52743">
    <property type="entry name" value="Subtilisin-like"/>
    <property type="match status" value="1"/>
</dbReference>
<organism evidence="3">
    <name type="scientific">uncultured Rubrobacteraceae bacterium</name>
    <dbReference type="NCBI Taxonomy" id="349277"/>
    <lineage>
        <taxon>Bacteria</taxon>
        <taxon>Bacillati</taxon>
        <taxon>Actinomycetota</taxon>
        <taxon>Rubrobacteria</taxon>
        <taxon>Rubrobacterales</taxon>
        <taxon>Rubrobacteraceae</taxon>
        <taxon>environmental samples</taxon>
    </lineage>
</organism>